<feature type="compositionally biased region" description="Polar residues" evidence="1">
    <location>
        <begin position="27"/>
        <end position="43"/>
    </location>
</feature>
<evidence type="ECO:0000313" key="4">
    <source>
        <dbReference type="Proteomes" id="UP001220962"/>
    </source>
</evidence>
<feature type="compositionally biased region" description="Acidic residues" evidence="1">
    <location>
        <begin position="45"/>
        <end position="58"/>
    </location>
</feature>
<dbReference type="RefSeq" id="WP_274359167.1">
    <property type="nucleotide sequence ID" value="NZ_CP118101.1"/>
</dbReference>
<evidence type="ECO:0008006" key="5">
    <source>
        <dbReference type="Google" id="ProtNLM"/>
    </source>
</evidence>
<feature type="region of interest" description="Disordered" evidence="1">
    <location>
        <begin position="26"/>
        <end position="61"/>
    </location>
</feature>
<sequence length="301" mass="33146">MKKWKCSMIGMILVLMLTACGAENESQEVTPTDEANTGATTGADNIEESTEPPVEEASGEIPTAEELLKQVSESSSSIESYSMDTNITQNITMAVDGQEQSQDVEMNMKQDMVLSPISIYQEITTSMPEQGGDQEIKQYITEDAIYSHVDGSWMKLPQESIGPLVEQFKAQGNAAEQYDQLNSIASEIEVTEEGDVYWLKANLTGDGVKDLAQEMIAQQGATDPQMAAMMEQMDIKSIDLSYSVNKETYYPADMTYNMEMSMEMEGQTVTVVMAMDGSFSKYNELDAIEIPQEVLDAPAAQ</sequence>
<evidence type="ECO:0000256" key="2">
    <source>
        <dbReference type="SAM" id="SignalP"/>
    </source>
</evidence>
<keyword evidence="2" id="KW-0732">Signal</keyword>
<accession>A0AAX3MZM4</accession>
<evidence type="ECO:0000256" key="1">
    <source>
        <dbReference type="SAM" id="MobiDB-lite"/>
    </source>
</evidence>
<organism evidence="3 4">
    <name type="scientific">Paenibacillus urinalis</name>
    <dbReference type="NCBI Taxonomy" id="521520"/>
    <lineage>
        <taxon>Bacteria</taxon>
        <taxon>Bacillati</taxon>
        <taxon>Bacillota</taxon>
        <taxon>Bacilli</taxon>
        <taxon>Bacillales</taxon>
        <taxon>Paenibacillaceae</taxon>
        <taxon>Paenibacillus</taxon>
    </lineage>
</organism>
<protein>
    <recommendedName>
        <fullName evidence="5">Lipoprotein</fullName>
    </recommendedName>
</protein>
<dbReference type="EMBL" id="CP118101">
    <property type="protein sequence ID" value="WDH82508.1"/>
    <property type="molecule type" value="Genomic_DNA"/>
</dbReference>
<feature type="signal peptide" evidence="2">
    <location>
        <begin position="1"/>
        <end position="21"/>
    </location>
</feature>
<gene>
    <name evidence="3" type="ORF">PUW23_24185</name>
</gene>
<proteinExistence type="predicted"/>
<dbReference type="Proteomes" id="UP001220962">
    <property type="component" value="Chromosome"/>
</dbReference>
<dbReference type="InterPro" id="IPR046720">
    <property type="entry name" value="DUF6612"/>
</dbReference>
<feature type="chain" id="PRO_5043533681" description="Lipoprotein" evidence="2">
    <location>
        <begin position="22"/>
        <end position="301"/>
    </location>
</feature>
<name>A0AAX3MZM4_9BACL</name>
<dbReference type="AlphaFoldDB" id="A0AAX3MZM4"/>
<dbReference type="Gene3D" id="2.50.20.20">
    <property type="match status" value="1"/>
</dbReference>
<evidence type="ECO:0000313" key="3">
    <source>
        <dbReference type="EMBL" id="WDH82508.1"/>
    </source>
</evidence>
<dbReference type="PROSITE" id="PS51257">
    <property type="entry name" value="PROKAR_LIPOPROTEIN"/>
    <property type="match status" value="1"/>
</dbReference>
<dbReference type="Pfam" id="PF20316">
    <property type="entry name" value="DUF6612"/>
    <property type="match status" value="1"/>
</dbReference>
<reference evidence="3" key="1">
    <citation type="submission" date="2023-02" db="EMBL/GenBank/DDBJ databases">
        <title>Pathogen: clinical or host-associated sample.</title>
        <authorList>
            <person name="Hergert J."/>
            <person name="Casey R."/>
            <person name="Wagner J."/>
            <person name="Young E.L."/>
            <person name="Oakeson K.F."/>
        </authorList>
    </citation>
    <scope>NUCLEOTIDE SEQUENCE</scope>
    <source>
        <strain evidence="3">2022CK-00830</strain>
    </source>
</reference>